<dbReference type="AlphaFoldDB" id="A0A1S1YUK1"/>
<protein>
    <recommendedName>
        <fullName evidence="3">Lipoprotein</fullName>
    </recommendedName>
</protein>
<proteinExistence type="predicted"/>
<dbReference type="PROSITE" id="PS51257">
    <property type="entry name" value="PROKAR_LIPOPROTEIN"/>
    <property type="match status" value="1"/>
</dbReference>
<accession>A0A1S1YUK1</accession>
<gene>
    <name evidence="1" type="ORF">NH26_23505</name>
</gene>
<dbReference type="EMBL" id="JRYR02000002">
    <property type="protein sequence ID" value="OHX64543.1"/>
    <property type="molecule type" value="Genomic_DNA"/>
</dbReference>
<dbReference type="Proteomes" id="UP000179797">
    <property type="component" value="Unassembled WGS sequence"/>
</dbReference>
<evidence type="ECO:0008006" key="3">
    <source>
        <dbReference type="Google" id="ProtNLM"/>
    </source>
</evidence>
<keyword evidence="2" id="KW-1185">Reference proteome</keyword>
<evidence type="ECO:0000313" key="1">
    <source>
        <dbReference type="EMBL" id="OHX64543.1"/>
    </source>
</evidence>
<dbReference type="STRING" id="915059.NH26_23505"/>
<dbReference type="OrthoDB" id="1099822at2"/>
<organism evidence="1 2">
    <name type="scientific">Flammeovirga pacifica</name>
    <dbReference type="NCBI Taxonomy" id="915059"/>
    <lineage>
        <taxon>Bacteria</taxon>
        <taxon>Pseudomonadati</taxon>
        <taxon>Bacteroidota</taxon>
        <taxon>Cytophagia</taxon>
        <taxon>Cytophagales</taxon>
        <taxon>Flammeovirgaceae</taxon>
        <taxon>Flammeovirga</taxon>
    </lineage>
</organism>
<reference evidence="1 2" key="1">
    <citation type="journal article" date="2012" name="Int. J. Syst. Evol. Microbiol.">
        <title>Flammeovirga pacifica sp. nov., isolated from deep-sea sediment.</title>
        <authorList>
            <person name="Xu H."/>
            <person name="Fu Y."/>
            <person name="Yang N."/>
            <person name="Ding Z."/>
            <person name="Lai Q."/>
            <person name="Zeng R."/>
        </authorList>
    </citation>
    <scope>NUCLEOTIDE SEQUENCE [LARGE SCALE GENOMIC DNA]</scope>
    <source>
        <strain evidence="2">DSM 24597 / LMG 26175 / WPAGA1</strain>
    </source>
</reference>
<name>A0A1S1YUK1_FLAPC</name>
<dbReference type="RefSeq" id="WP_044217060.1">
    <property type="nucleotide sequence ID" value="NZ_JRYR02000002.1"/>
</dbReference>
<comment type="caution">
    <text evidence="1">The sequence shown here is derived from an EMBL/GenBank/DDBJ whole genome shotgun (WGS) entry which is preliminary data.</text>
</comment>
<sequence>MKKNITIFITLLLLSACGQKESNSKEQGQMVGNDKDAHGCIASAGYIWSALQKECVRPWEAGITLSPSNEGQTTNAYIIKKADEAELFLPDQQGSLIMKKTSEATYSVSDYTFDGTSLKVKNTVKYTLK</sequence>
<evidence type="ECO:0000313" key="2">
    <source>
        <dbReference type="Proteomes" id="UP000179797"/>
    </source>
</evidence>